<dbReference type="OMA" id="EMVIAVF"/>
<dbReference type="PANTHER" id="PTHR28605">
    <property type="entry name" value="CTF8, CHROMOSOME TRANSMISSION FIDELITY FACTOR 8 HOMOLOG (S. CEREVISIAE)"/>
    <property type="match status" value="1"/>
</dbReference>
<dbReference type="GO" id="GO:0003677">
    <property type="term" value="F:DNA binding"/>
    <property type="evidence" value="ECO:0007669"/>
    <property type="project" value="UniProtKB-KW"/>
</dbReference>
<evidence type="ECO:0000313" key="8">
    <source>
        <dbReference type="EMBL" id="CCX11889.1"/>
    </source>
</evidence>
<feature type="region of interest" description="Disordered" evidence="7">
    <location>
        <begin position="1"/>
        <end position="21"/>
    </location>
</feature>
<dbReference type="eggNOG" id="KOG4487">
    <property type="taxonomic scope" value="Eukaryota"/>
</dbReference>
<dbReference type="GO" id="GO:0006260">
    <property type="term" value="P:DNA replication"/>
    <property type="evidence" value="ECO:0007669"/>
    <property type="project" value="UniProtKB-KW"/>
</dbReference>
<evidence type="ECO:0000256" key="7">
    <source>
        <dbReference type="SAM" id="MobiDB-lite"/>
    </source>
</evidence>
<evidence type="ECO:0000256" key="4">
    <source>
        <dbReference type="ARBA" id="ARBA00023242"/>
    </source>
</evidence>
<sequence length="134" mass="14818">MPSIPLHLSPTIPHTPTSNPLPQLLQTPSGLALVELQGTLNHPNDGTVIGTFFFPKDDGKKVWLYIGAHQRMLGEIKKLSTPMGVLRRRTPGVLGERGAGDTEMSGTARGVRKIMGQRSGRGRSWRLRRWFIGR</sequence>
<organism evidence="8 9">
    <name type="scientific">Pyronema omphalodes (strain CBS 100304)</name>
    <name type="common">Pyronema confluens</name>
    <dbReference type="NCBI Taxonomy" id="1076935"/>
    <lineage>
        <taxon>Eukaryota</taxon>
        <taxon>Fungi</taxon>
        <taxon>Dikarya</taxon>
        <taxon>Ascomycota</taxon>
        <taxon>Pezizomycotina</taxon>
        <taxon>Pezizomycetes</taxon>
        <taxon>Pezizales</taxon>
        <taxon>Pyronemataceae</taxon>
        <taxon>Pyronema</taxon>
    </lineage>
</organism>
<evidence type="ECO:0000313" key="9">
    <source>
        <dbReference type="Proteomes" id="UP000018144"/>
    </source>
</evidence>
<keyword evidence="9" id="KW-1185">Reference proteome</keyword>
<evidence type="ECO:0000256" key="6">
    <source>
        <dbReference type="ARBA" id="ARBA00038447"/>
    </source>
</evidence>
<dbReference type="Proteomes" id="UP000018144">
    <property type="component" value="Unassembled WGS sequence"/>
</dbReference>
<keyword evidence="4" id="KW-0539">Nucleus</keyword>
<name>U4LHY9_PYROM</name>
<dbReference type="EMBL" id="HF935653">
    <property type="protein sequence ID" value="CCX11889.1"/>
    <property type="molecule type" value="Genomic_DNA"/>
</dbReference>
<dbReference type="AlphaFoldDB" id="U4LHY9"/>
<dbReference type="InterPro" id="IPR018607">
    <property type="entry name" value="Ctf8"/>
</dbReference>
<evidence type="ECO:0000256" key="1">
    <source>
        <dbReference type="ARBA" id="ARBA00004123"/>
    </source>
</evidence>
<keyword evidence="5" id="KW-0131">Cell cycle</keyword>
<feature type="compositionally biased region" description="Polar residues" evidence="7">
    <location>
        <begin position="12"/>
        <end position="21"/>
    </location>
</feature>
<dbReference type="OrthoDB" id="121932at2759"/>
<comment type="similarity">
    <text evidence="6">Belongs to the CTF8 family.</text>
</comment>
<dbReference type="PANTHER" id="PTHR28605:SF1">
    <property type="entry name" value="CHROMOSOME TRANSMISSION FIDELITY FACTOR 8"/>
    <property type="match status" value="1"/>
</dbReference>
<protein>
    <submittedName>
        <fullName evidence="8">Similar to Chromosome transmission fidelity protein 8 acc. no. P38877</fullName>
    </submittedName>
</protein>
<dbReference type="GO" id="GO:0031390">
    <property type="term" value="C:Ctf18 RFC-like complex"/>
    <property type="evidence" value="ECO:0007669"/>
    <property type="project" value="InterPro"/>
</dbReference>
<accession>U4LHY9</accession>
<keyword evidence="3" id="KW-0238">DNA-binding</keyword>
<dbReference type="STRING" id="1076935.U4LHY9"/>
<dbReference type="GO" id="GO:0007064">
    <property type="term" value="P:mitotic sister chromatid cohesion"/>
    <property type="evidence" value="ECO:0007669"/>
    <property type="project" value="InterPro"/>
</dbReference>
<evidence type="ECO:0000256" key="2">
    <source>
        <dbReference type="ARBA" id="ARBA00022705"/>
    </source>
</evidence>
<evidence type="ECO:0000256" key="5">
    <source>
        <dbReference type="ARBA" id="ARBA00023306"/>
    </source>
</evidence>
<proteinExistence type="inferred from homology"/>
<comment type="subcellular location">
    <subcellularLocation>
        <location evidence="1">Nucleus</location>
    </subcellularLocation>
</comment>
<keyword evidence="2" id="KW-0235">DNA replication</keyword>
<evidence type="ECO:0000256" key="3">
    <source>
        <dbReference type="ARBA" id="ARBA00023125"/>
    </source>
</evidence>
<reference evidence="8 9" key="1">
    <citation type="journal article" date="2013" name="PLoS Genet.">
        <title>The genome and development-dependent transcriptomes of Pyronema confluens: a window into fungal evolution.</title>
        <authorList>
            <person name="Traeger S."/>
            <person name="Altegoer F."/>
            <person name="Freitag M."/>
            <person name="Gabaldon T."/>
            <person name="Kempken F."/>
            <person name="Kumar A."/>
            <person name="Marcet-Houben M."/>
            <person name="Poggeler S."/>
            <person name="Stajich J.E."/>
            <person name="Nowrousian M."/>
        </authorList>
    </citation>
    <scope>NUCLEOTIDE SEQUENCE [LARGE SCALE GENOMIC DNA]</scope>
    <source>
        <strain evidence="9">CBS 100304</strain>
        <tissue evidence="8">Vegetative mycelium</tissue>
    </source>
</reference>
<gene>
    <name evidence="8" type="ORF">PCON_11483</name>
</gene>
<dbReference type="Pfam" id="PF09696">
    <property type="entry name" value="Ctf8"/>
    <property type="match status" value="2"/>
</dbReference>